<evidence type="ECO:0000313" key="2">
    <source>
        <dbReference type="EMBL" id="EDO38335.1"/>
    </source>
</evidence>
<sequence length="302" mass="34740">GMKNKVIPDSAITASTTWDNRHRPQRSRLDTVLDSRGSGSWASEVMDKNQWLQIKFGRTTKITGIVTQGRQDYDQWVTEYKVEYSENGSDFTSYDGGKILTGNTDRNTKVQHIFRPTISAIIIRVRPVTWQGHISMRMELLCNKSSLYNGYQQCLFACGMKNKVIPDSAITASTTWDNRHRPQRSRLDTVLDSRGSGSWASEVMDKNQWLQIKFGRTTKITGIVTQGRQDYDQWVTEYKVEYSENGSDFTSYDGGKILTGNTDRNTKVQHIFRPTISARFIRVRPVTWQVHICMRMELLCNE</sequence>
<dbReference type="PROSITE" id="PS50022">
    <property type="entry name" value="FA58C_3"/>
    <property type="match status" value="2"/>
</dbReference>
<dbReference type="OMA" id="WASEVMD"/>
<protein>
    <recommendedName>
        <fullName evidence="1">F5/8 type C domain-containing protein</fullName>
    </recommendedName>
</protein>
<dbReference type="FunCoup" id="A7SD72">
    <property type="interactions" value="31"/>
</dbReference>
<dbReference type="CDD" id="cd00057">
    <property type="entry name" value="FA58C"/>
    <property type="match status" value="2"/>
</dbReference>
<gene>
    <name evidence="2" type="ORF">NEMVEDRAFT_v1g114032</name>
</gene>
<evidence type="ECO:0000259" key="1">
    <source>
        <dbReference type="PROSITE" id="PS50022"/>
    </source>
</evidence>
<dbReference type="PANTHER" id="PTHR24543">
    <property type="entry name" value="MULTICOPPER OXIDASE-RELATED"/>
    <property type="match status" value="1"/>
</dbReference>
<feature type="non-terminal residue" evidence="2">
    <location>
        <position position="302"/>
    </location>
</feature>
<dbReference type="Pfam" id="PF00754">
    <property type="entry name" value="F5_F8_type_C"/>
    <property type="match status" value="2"/>
</dbReference>
<proteinExistence type="predicted"/>
<evidence type="ECO:0000313" key="3">
    <source>
        <dbReference type="Proteomes" id="UP000001593"/>
    </source>
</evidence>
<dbReference type="InterPro" id="IPR000421">
    <property type="entry name" value="FA58C"/>
</dbReference>
<dbReference type="FunFam" id="2.60.120.260:FF:000016">
    <property type="entry name" value="Contactin-associated protein-like 4 isoform 1"/>
    <property type="match status" value="2"/>
</dbReference>
<dbReference type="SMART" id="SM00231">
    <property type="entry name" value="FA58C"/>
    <property type="match status" value="2"/>
</dbReference>
<dbReference type="PhylomeDB" id="A7SD72"/>
<dbReference type="HOGENOM" id="CLU_030066_0_2_1"/>
<feature type="domain" description="F5/8 type C" evidence="1">
    <location>
        <begin position="1"/>
        <end position="143"/>
    </location>
</feature>
<dbReference type="PANTHER" id="PTHR24543:SF325">
    <property type="entry name" value="F5_8 TYPE C DOMAIN-CONTAINING PROTEIN"/>
    <property type="match status" value="1"/>
</dbReference>
<dbReference type="InParanoid" id="A7SD72"/>
<feature type="domain" description="F5/8 type C" evidence="1">
    <location>
        <begin position="154"/>
        <end position="301"/>
    </location>
</feature>
<dbReference type="STRING" id="45351.A7SD72"/>
<keyword evidence="3" id="KW-1185">Reference proteome</keyword>
<reference evidence="2 3" key="1">
    <citation type="journal article" date="2007" name="Science">
        <title>Sea anemone genome reveals ancestral eumetazoan gene repertoire and genomic organization.</title>
        <authorList>
            <person name="Putnam N.H."/>
            <person name="Srivastava M."/>
            <person name="Hellsten U."/>
            <person name="Dirks B."/>
            <person name="Chapman J."/>
            <person name="Salamov A."/>
            <person name="Terry A."/>
            <person name="Shapiro H."/>
            <person name="Lindquist E."/>
            <person name="Kapitonov V.V."/>
            <person name="Jurka J."/>
            <person name="Genikhovich G."/>
            <person name="Grigoriev I.V."/>
            <person name="Lucas S.M."/>
            <person name="Steele R.E."/>
            <person name="Finnerty J.R."/>
            <person name="Technau U."/>
            <person name="Martindale M.Q."/>
            <person name="Rokhsar D.S."/>
        </authorList>
    </citation>
    <scope>NUCLEOTIDE SEQUENCE [LARGE SCALE GENOMIC DNA]</scope>
    <source>
        <strain evidence="3">CH2 X CH6</strain>
    </source>
</reference>
<dbReference type="Gene3D" id="2.60.120.260">
    <property type="entry name" value="Galactose-binding domain-like"/>
    <property type="match status" value="2"/>
</dbReference>
<dbReference type="InterPro" id="IPR008979">
    <property type="entry name" value="Galactose-bd-like_sf"/>
</dbReference>
<organism evidence="2 3">
    <name type="scientific">Nematostella vectensis</name>
    <name type="common">Starlet sea anemone</name>
    <dbReference type="NCBI Taxonomy" id="45351"/>
    <lineage>
        <taxon>Eukaryota</taxon>
        <taxon>Metazoa</taxon>
        <taxon>Cnidaria</taxon>
        <taxon>Anthozoa</taxon>
        <taxon>Hexacorallia</taxon>
        <taxon>Actiniaria</taxon>
        <taxon>Edwardsiidae</taxon>
        <taxon>Nematostella</taxon>
    </lineage>
</organism>
<dbReference type="Proteomes" id="UP000001593">
    <property type="component" value="Unassembled WGS sequence"/>
</dbReference>
<accession>A7SD72</accession>
<dbReference type="SUPFAM" id="SSF49785">
    <property type="entry name" value="Galactose-binding domain-like"/>
    <property type="match status" value="2"/>
</dbReference>
<dbReference type="AlphaFoldDB" id="A7SD72"/>
<name>A7SD72_NEMVE</name>
<dbReference type="EMBL" id="DS469628">
    <property type="protein sequence ID" value="EDO38335.1"/>
    <property type="molecule type" value="Genomic_DNA"/>
</dbReference>